<evidence type="ECO:0000313" key="6">
    <source>
        <dbReference type="EMBL" id="BCX88904.1"/>
    </source>
</evidence>
<gene>
    <name evidence="6" type="ORF">MIN45_P1274</name>
</gene>
<proteinExistence type="predicted"/>
<dbReference type="PANTHER" id="PTHR10361">
    <property type="entry name" value="SODIUM-BILE ACID COTRANSPORTER"/>
    <property type="match status" value="1"/>
</dbReference>
<reference evidence="7" key="1">
    <citation type="journal article" date="2024" name="Int. J. Syst. Evol. Microbiol.">
        <title>Methylomarinovum tepidoasis sp. nov., a moderately thermophilic methanotroph of the family Methylothermaceae isolated from a deep-sea hydrothermal field.</title>
        <authorList>
            <person name="Hirayama H."/>
            <person name="Takaki Y."/>
            <person name="Abe M."/>
            <person name="Miyazaki M."/>
            <person name="Uematsu K."/>
            <person name="Matsui Y."/>
            <person name="Takai K."/>
        </authorList>
    </citation>
    <scope>NUCLEOTIDE SEQUENCE [LARGE SCALE GENOMIC DNA]</scope>
    <source>
        <strain evidence="7">IN45</strain>
    </source>
</reference>
<evidence type="ECO:0000256" key="1">
    <source>
        <dbReference type="ARBA" id="ARBA00004141"/>
    </source>
</evidence>
<feature type="transmembrane region" description="Helical" evidence="5">
    <location>
        <begin position="121"/>
        <end position="145"/>
    </location>
</feature>
<name>A0AAU9CXY8_9GAMM</name>
<dbReference type="InterPro" id="IPR002657">
    <property type="entry name" value="BilAc:Na_symport/Acr3"/>
</dbReference>
<sequence length="300" mass="31520">MSERLTRLFPLWAAALAACALWQPQWWAPAKVAIVPLLALVMFAMGLSLTWGHFRAILARPGIVLLGVGLQFLIMPAAAYLIGQGLGLATAHLAGLVLVGSSAGGTASNVICYLARGNVALSVLMTLTSTLAAVAATPLLTWVYLHQQVPVPATSMLLSIGQIVVLPLAAGVACNTWMGRHIAPLRRSGPLVASLAIAVIIAIIVALNRETLLQAGAPVMLAVVLHNLTGLALGYWIPALFGLDPVTRRTLAIEVGMQNSGLSVALAVEYFSPAAALPGALFSLWHNLSGSLLAGWWRRR</sequence>
<feature type="transmembrane region" description="Helical" evidence="5">
    <location>
        <begin position="157"/>
        <end position="178"/>
    </location>
</feature>
<dbReference type="RefSeq" id="WP_286291113.1">
    <property type="nucleotide sequence ID" value="NZ_AP024718.1"/>
</dbReference>
<evidence type="ECO:0000256" key="5">
    <source>
        <dbReference type="SAM" id="Phobius"/>
    </source>
</evidence>
<dbReference type="Proteomes" id="UP001321450">
    <property type="component" value="Chromosome"/>
</dbReference>
<accession>A0AAU9CXY8</accession>
<dbReference type="EMBL" id="AP024718">
    <property type="protein sequence ID" value="BCX88904.1"/>
    <property type="molecule type" value="Genomic_DNA"/>
</dbReference>
<dbReference type="KEGG" id="meiy:MIN45_P1274"/>
<dbReference type="PANTHER" id="PTHR10361:SF28">
    <property type="entry name" value="P3 PROTEIN-RELATED"/>
    <property type="match status" value="1"/>
</dbReference>
<feature type="transmembrane region" description="Helical" evidence="5">
    <location>
        <begin position="219"/>
        <end position="243"/>
    </location>
</feature>
<feature type="transmembrane region" description="Helical" evidence="5">
    <location>
        <begin position="89"/>
        <end position="114"/>
    </location>
</feature>
<comment type="subcellular location">
    <subcellularLocation>
        <location evidence="1">Membrane</location>
        <topology evidence="1">Multi-pass membrane protein</topology>
    </subcellularLocation>
</comment>
<dbReference type="Gene3D" id="1.20.1530.20">
    <property type="match status" value="1"/>
</dbReference>
<feature type="transmembrane region" description="Helical" evidence="5">
    <location>
        <begin position="190"/>
        <end position="207"/>
    </location>
</feature>
<dbReference type="PROSITE" id="PS51257">
    <property type="entry name" value="PROKAR_LIPOPROTEIN"/>
    <property type="match status" value="1"/>
</dbReference>
<feature type="transmembrane region" description="Helical" evidence="5">
    <location>
        <begin position="30"/>
        <end position="51"/>
    </location>
</feature>
<dbReference type="InterPro" id="IPR038770">
    <property type="entry name" value="Na+/solute_symporter_sf"/>
</dbReference>
<evidence type="ECO:0000256" key="3">
    <source>
        <dbReference type="ARBA" id="ARBA00022989"/>
    </source>
</evidence>
<evidence type="ECO:0000313" key="7">
    <source>
        <dbReference type="Proteomes" id="UP001321450"/>
    </source>
</evidence>
<feature type="transmembrane region" description="Helical" evidence="5">
    <location>
        <begin position="63"/>
        <end position="83"/>
    </location>
</feature>
<dbReference type="AlphaFoldDB" id="A0AAU9CXY8"/>
<dbReference type="Pfam" id="PF01758">
    <property type="entry name" value="SBF"/>
    <property type="match status" value="1"/>
</dbReference>
<keyword evidence="2 5" id="KW-0812">Transmembrane</keyword>
<keyword evidence="3 5" id="KW-1133">Transmembrane helix</keyword>
<evidence type="ECO:0000256" key="2">
    <source>
        <dbReference type="ARBA" id="ARBA00022692"/>
    </source>
</evidence>
<organism evidence="6 7">
    <name type="scientific">Methylomarinovum tepidoasis</name>
    <dbReference type="NCBI Taxonomy" id="2840183"/>
    <lineage>
        <taxon>Bacteria</taxon>
        <taxon>Pseudomonadati</taxon>
        <taxon>Pseudomonadota</taxon>
        <taxon>Gammaproteobacteria</taxon>
        <taxon>Methylococcales</taxon>
        <taxon>Methylothermaceae</taxon>
        <taxon>Methylomarinovum</taxon>
    </lineage>
</organism>
<dbReference type="GO" id="GO:0016020">
    <property type="term" value="C:membrane"/>
    <property type="evidence" value="ECO:0007669"/>
    <property type="project" value="UniProtKB-SubCell"/>
</dbReference>
<dbReference type="InterPro" id="IPR004710">
    <property type="entry name" value="Bilac:Na_transpt"/>
</dbReference>
<keyword evidence="4 5" id="KW-0472">Membrane</keyword>
<protein>
    <submittedName>
        <fullName evidence="6">Bile acid:Na+ symporter, BASS family</fullName>
    </submittedName>
</protein>
<evidence type="ECO:0000256" key="4">
    <source>
        <dbReference type="ARBA" id="ARBA00023136"/>
    </source>
</evidence>
<keyword evidence="7" id="KW-1185">Reference proteome</keyword>
<feature type="transmembrane region" description="Helical" evidence="5">
    <location>
        <begin position="264"/>
        <end position="285"/>
    </location>
</feature>